<dbReference type="AlphaFoldDB" id="A0A314UKF5"/>
<reference evidence="1 2" key="1">
    <citation type="submission" date="2018-02" db="EMBL/GenBank/DDBJ databases">
        <title>Draft genome of wild Prunus yedoensis var. nudiflora.</title>
        <authorList>
            <person name="Baek S."/>
            <person name="Kim J.-H."/>
            <person name="Choi K."/>
            <person name="Kim G.-B."/>
            <person name="Cho A."/>
            <person name="Jang H."/>
            <person name="Shin C.-H."/>
            <person name="Yu H.-J."/>
            <person name="Mun J.-H."/>
        </authorList>
    </citation>
    <scope>NUCLEOTIDE SEQUENCE [LARGE SCALE GENOMIC DNA]</scope>
    <source>
        <strain evidence="2">cv. Jeju island</strain>
        <tissue evidence="1">Leaf</tissue>
    </source>
</reference>
<evidence type="ECO:0000313" key="2">
    <source>
        <dbReference type="Proteomes" id="UP000250321"/>
    </source>
</evidence>
<dbReference type="Proteomes" id="UP000250321">
    <property type="component" value="Unassembled WGS sequence"/>
</dbReference>
<name>A0A314UKF5_PRUYE</name>
<evidence type="ECO:0000313" key="1">
    <source>
        <dbReference type="EMBL" id="PQM38053.1"/>
    </source>
</evidence>
<comment type="caution">
    <text evidence="1">The sequence shown here is derived from an EMBL/GenBank/DDBJ whole genome shotgun (WGS) entry which is preliminary data.</text>
</comment>
<proteinExistence type="predicted"/>
<gene>
    <name evidence="1" type="ORF">Pyn_19399</name>
</gene>
<organism evidence="1 2">
    <name type="scientific">Prunus yedoensis var. nudiflora</name>
    <dbReference type="NCBI Taxonomy" id="2094558"/>
    <lineage>
        <taxon>Eukaryota</taxon>
        <taxon>Viridiplantae</taxon>
        <taxon>Streptophyta</taxon>
        <taxon>Embryophyta</taxon>
        <taxon>Tracheophyta</taxon>
        <taxon>Spermatophyta</taxon>
        <taxon>Magnoliopsida</taxon>
        <taxon>eudicotyledons</taxon>
        <taxon>Gunneridae</taxon>
        <taxon>Pentapetalae</taxon>
        <taxon>rosids</taxon>
        <taxon>fabids</taxon>
        <taxon>Rosales</taxon>
        <taxon>Rosaceae</taxon>
        <taxon>Amygdaloideae</taxon>
        <taxon>Amygdaleae</taxon>
        <taxon>Prunus</taxon>
    </lineage>
</organism>
<keyword evidence="2" id="KW-1185">Reference proteome</keyword>
<accession>A0A314UKF5</accession>
<dbReference type="EMBL" id="PJQY01003366">
    <property type="protein sequence ID" value="PQM38053.1"/>
    <property type="molecule type" value="Genomic_DNA"/>
</dbReference>
<sequence length="92" mass="10074">MVCGMEIDFRKVFDMILQVAVDGNLRPDKMGKKYGAVLLSGMSLEAFYPAIDDGFCTMIGEGSGADYNINVPRENGFDGGWSINHSMISRSN</sequence>
<protein>
    <submittedName>
        <fullName evidence="1">Uncharacterized protein</fullName>
    </submittedName>
</protein>